<proteinExistence type="predicted"/>
<sequence>MAFDPSFTGENGGEIRNVGSPEFFTEDFSAAVDYLGLLPSVDRNKIGAIGICGLSRMALTAATSDTRIKAIATTSMYDMSKSMSRGYKNSYTREQRQKIIEDLSQQRWDDAKSGNYELGLHEL</sequence>
<dbReference type="PANTHER" id="PTHR47751">
    <property type="entry name" value="SUPERFAMILY HYDROLASE, PUTATIVE (AFU_ORTHOLOGUE AFUA_2G16580)-RELATED"/>
    <property type="match status" value="1"/>
</dbReference>
<gene>
    <name evidence="2" type="ORF">OO017_09615</name>
</gene>
<dbReference type="RefSeq" id="WP_266052266.1">
    <property type="nucleotide sequence ID" value="NZ_JAPFQO010000006.1"/>
</dbReference>
<evidence type="ECO:0000259" key="1">
    <source>
        <dbReference type="Pfam" id="PF08840"/>
    </source>
</evidence>
<dbReference type="Gene3D" id="3.40.50.1820">
    <property type="entry name" value="alpha/beta hydrolase"/>
    <property type="match status" value="1"/>
</dbReference>
<dbReference type="GO" id="GO:0016787">
    <property type="term" value="F:hydrolase activity"/>
    <property type="evidence" value="ECO:0007669"/>
    <property type="project" value="UniProtKB-KW"/>
</dbReference>
<protein>
    <submittedName>
        <fullName evidence="2">Alpha/beta hydrolase</fullName>
    </submittedName>
</protein>
<dbReference type="Pfam" id="PF08840">
    <property type="entry name" value="BAAT_C"/>
    <property type="match status" value="1"/>
</dbReference>
<evidence type="ECO:0000313" key="2">
    <source>
        <dbReference type="EMBL" id="MCX2740202.1"/>
    </source>
</evidence>
<dbReference type="Proteomes" id="UP001207228">
    <property type="component" value="Unassembled WGS sequence"/>
</dbReference>
<dbReference type="SUPFAM" id="SSF53474">
    <property type="entry name" value="alpha/beta-Hydrolases"/>
    <property type="match status" value="1"/>
</dbReference>
<comment type="caution">
    <text evidence="2">The sequence shown here is derived from an EMBL/GenBank/DDBJ whole genome shotgun (WGS) entry which is preliminary data.</text>
</comment>
<dbReference type="Gene3D" id="1.10.10.800">
    <property type="match status" value="1"/>
</dbReference>
<dbReference type="PANTHER" id="PTHR47751:SF1">
    <property type="entry name" value="SUPERFAMILY HYDROLASE, PUTATIVE (AFU_ORTHOLOGUE AFUA_2G16580)-RELATED"/>
    <property type="match status" value="1"/>
</dbReference>
<feature type="domain" description="BAAT/Acyl-CoA thioester hydrolase C-terminal" evidence="1">
    <location>
        <begin position="28"/>
        <end position="90"/>
    </location>
</feature>
<organism evidence="2 3">
    <name type="scientific">Pontibacter anaerobius</name>
    <dbReference type="NCBI Taxonomy" id="2993940"/>
    <lineage>
        <taxon>Bacteria</taxon>
        <taxon>Pseudomonadati</taxon>
        <taxon>Bacteroidota</taxon>
        <taxon>Cytophagia</taxon>
        <taxon>Cytophagales</taxon>
        <taxon>Hymenobacteraceae</taxon>
        <taxon>Pontibacter</taxon>
    </lineage>
</organism>
<keyword evidence="3" id="KW-1185">Reference proteome</keyword>
<accession>A0ABT3RF45</accession>
<dbReference type="InterPro" id="IPR014940">
    <property type="entry name" value="BAAT_C"/>
</dbReference>
<dbReference type="EMBL" id="JAPFQO010000006">
    <property type="protein sequence ID" value="MCX2740202.1"/>
    <property type="molecule type" value="Genomic_DNA"/>
</dbReference>
<keyword evidence="2" id="KW-0378">Hydrolase</keyword>
<name>A0ABT3RF45_9BACT</name>
<dbReference type="InterPro" id="IPR029058">
    <property type="entry name" value="AB_hydrolase_fold"/>
</dbReference>
<reference evidence="2 3" key="1">
    <citation type="submission" date="2022-11" db="EMBL/GenBank/DDBJ databases">
        <title>The characterization of three novel Bacteroidetes species and genomic analysis of their roles in tidal elemental geochemical cycles.</title>
        <authorList>
            <person name="Ma K.-J."/>
        </authorList>
    </citation>
    <scope>NUCLEOTIDE SEQUENCE [LARGE SCALE GENOMIC DNA]</scope>
    <source>
        <strain evidence="2 3">M82</strain>
    </source>
</reference>
<dbReference type="InterPro" id="IPR051411">
    <property type="entry name" value="Polyketide_trans_af380"/>
</dbReference>
<evidence type="ECO:0000313" key="3">
    <source>
        <dbReference type="Proteomes" id="UP001207228"/>
    </source>
</evidence>